<accession>A0A9P9JHV1</accession>
<keyword evidence="2" id="KW-1185">Reference proteome</keyword>
<name>A0A9P9JHV1_9HYPO</name>
<gene>
    <name evidence="1" type="ORF">EDB81DRAFT_777845</name>
</gene>
<evidence type="ECO:0000313" key="2">
    <source>
        <dbReference type="Proteomes" id="UP000738349"/>
    </source>
</evidence>
<evidence type="ECO:0000313" key="1">
    <source>
        <dbReference type="EMBL" id="KAH7171168.1"/>
    </source>
</evidence>
<dbReference type="AlphaFoldDB" id="A0A9P9JHV1"/>
<organism evidence="1 2">
    <name type="scientific">Dactylonectria macrodidyma</name>
    <dbReference type="NCBI Taxonomy" id="307937"/>
    <lineage>
        <taxon>Eukaryota</taxon>
        <taxon>Fungi</taxon>
        <taxon>Dikarya</taxon>
        <taxon>Ascomycota</taxon>
        <taxon>Pezizomycotina</taxon>
        <taxon>Sordariomycetes</taxon>
        <taxon>Hypocreomycetidae</taxon>
        <taxon>Hypocreales</taxon>
        <taxon>Nectriaceae</taxon>
        <taxon>Dactylonectria</taxon>
    </lineage>
</organism>
<comment type="caution">
    <text evidence="1">The sequence shown here is derived from an EMBL/GenBank/DDBJ whole genome shotgun (WGS) entry which is preliminary data.</text>
</comment>
<sequence length="165" mass="17714">MVSTQNILQAILIAAGAAQGMILDEVPLMPRIPSMAKHHEVLRARATMEVDHSLLVKVECLDPSQEILLHDETVAQLSICGGMPGSIEVCNGAPEATTSEVGTAMFVLTTKEAGAFINISKKRWMRCMQAARDQCPTGSLSATCVGGTSFGDLKFTLENPREQDL</sequence>
<dbReference type="Proteomes" id="UP000738349">
    <property type="component" value="Unassembled WGS sequence"/>
</dbReference>
<dbReference type="OrthoDB" id="2097653at2759"/>
<proteinExistence type="predicted"/>
<reference evidence="1" key="1">
    <citation type="journal article" date="2021" name="Nat. Commun.">
        <title>Genetic determinants of endophytism in the Arabidopsis root mycobiome.</title>
        <authorList>
            <person name="Mesny F."/>
            <person name="Miyauchi S."/>
            <person name="Thiergart T."/>
            <person name="Pickel B."/>
            <person name="Atanasova L."/>
            <person name="Karlsson M."/>
            <person name="Huettel B."/>
            <person name="Barry K.W."/>
            <person name="Haridas S."/>
            <person name="Chen C."/>
            <person name="Bauer D."/>
            <person name="Andreopoulos W."/>
            <person name="Pangilinan J."/>
            <person name="LaButti K."/>
            <person name="Riley R."/>
            <person name="Lipzen A."/>
            <person name="Clum A."/>
            <person name="Drula E."/>
            <person name="Henrissat B."/>
            <person name="Kohler A."/>
            <person name="Grigoriev I.V."/>
            <person name="Martin F.M."/>
            <person name="Hacquard S."/>
        </authorList>
    </citation>
    <scope>NUCLEOTIDE SEQUENCE</scope>
    <source>
        <strain evidence="1">MPI-CAGE-AT-0147</strain>
    </source>
</reference>
<protein>
    <submittedName>
        <fullName evidence="1">Uncharacterized protein</fullName>
    </submittedName>
</protein>
<dbReference type="EMBL" id="JAGMUV010000002">
    <property type="protein sequence ID" value="KAH7171168.1"/>
    <property type="molecule type" value="Genomic_DNA"/>
</dbReference>